<dbReference type="Proteomes" id="UP000612055">
    <property type="component" value="Unassembled WGS sequence"/>
</dbReference>
<dbReference type="GO" id="GO:0016042">
    <property type="term" value="P:lipid catabolic process"/>
    <property type="evidence" value="ECO:0007669"/>
    <property type="project" value="UniProtKB-KW"/>
</dbReference>
<keyword evidence="5" id="KW-0812">Transmembrane</keyword>
<dbReference type="OrthoDB" id="438440at2759"/>
<evidence type="ECO:0000259" key="16">
    <source>
        <dbReference type="Pfam" id="PF01764"/>
    </source>
</evidence>
<evidence type="ECO:0000256" key="15">
    <source>
        <dbReference type="SAM" id="MobiDB-lite"/>
    </source>
</evidence>
<gene>
    <name evidence="17" type="ORF">HYH03_008422</name>
</gene>
<comment type="catalytic activity">
    <reaction evidence="13">
        <text>a 1,2-diacyl-sn-glycerol + H2O = a 2-acylglycerol + a fatty acid + H(+)</text>
        <dbReference type="Rhea" id="RHEA:33275"/>
        <dbReference type="ChEBI" id="CHEBI:15377"/>
        <dbReference type="ChEBI" id="CHEBI:15378"/>
        <dbReference type="ChEBI" id="CHEBI:17389"/>
        <dbReference type="ChEBI" id="CHEBI:17815"/>
        <dbReference type="ChEBI" id="CHEBI:28868"/>
        <dbReference type="EC" id="3.1.1.116"/>
    </reaction>
    <physiologicalReaction direction="left-to-right" evidence="13">
        <dbReference type="Rhea" id="RHEA:33276"/>
    </physiologicalReaction>
</comment>
<sequence length="832" mass="87349">MVIVKVFTEIFGGADMTVSDHLAALMLVGVRHRHVKLAHTYSNVPPPAWLYDGLMGPVGSVPVALGAVGFGQTASVRPPVVVELTASDRPLNGACSTSDPASTADAAAPDPGTGNPTTALASTTTSQPRAAAAGPTNLAPATPGLGSDAVTSPSTADATHDTGATAHNGNGSSSNGNGHALQQTAFTRGLTGQESGKALSAKSTGLGPPDSAKLSEGTASGEMAPGRKLTAVTSKVFGRALVMPNGRVPVLLDPLREWDGQTAEPNADLPVMEEALHYMKYATAVYGWMMYLWINRLHVTSWCRLCTGRGCGCCRQSKYFLHAGGSDVGPPEGCCTASKLLEREAITQLTGVADVDILYVCYDNQVSGILPYFIALDRSRSSVVIGIRGSMSLRDVVTDLLCVPAPYDVPGVPSTDASGKRDMWGHSGMVQCMRAILADVERQGVLEAALGEWPAEAAQQAAALQRLPSERARAVARRLAGGCGGWRLVITGHSLGAGVAGLLGPVLRVRYPNLRCWAFAPPGGLMSPKAAELTREFCISVVNAKDMVPRLGMTQMEHLVQEMVTASAHCRVPKFSVVWRMAVMGGSPDQADLFQAADELKQEPRSRLEEYLKYFETAKASSPLTETRAFVPPGHLLYVERHKVEASGARPCCSCNVCLVGRSGRQSNFSCRWISMEDFVSRGLVVSRSMFLDHTPDNTLMSIQQAYDQMLEARGLGLRPSQRYVPPWLRPTTPTSSPRLDKPAGAGSSNARAALGSTAPHSNSSAGATSFGVSTRNAVPEAAALSIVQEAGESQINVVSEAGGVVAGQGAATAPGRARDGAKEGPVGEEAA</sequence>
<evidence type="ECO:0000256" key="5">
    <source>
        <dbReference type="ARBA" id="ARBA00022692"/>
    </source>
</evidence>
<evidence type="ECO:0000256" key="4">
    <source>
        <dbReference type="ARBA" id="ARBA00022553"/>
    </source>
</evidence>
<dbReference type="InterPro" id="IPR002921">
    <property type="entry name" value="Fungal_lipase-type"/>
</dbReference>
<dbReference type="EMBL" id="JAEHOE010000038">
    <property type="protein sequence ID" value="KAG2493286.1"/>
    <property type="molecule type" value="Genomic_DNA"/>
</dbReference>
<accession>A0A836BXZ1</accession>
<keyword evidence="8" id="KW-0106">Calcium</keyword>
<protein>
    <recommendedName>
        <fullName evidence="14">sn-1-specific diacylglycerol lipase</fullName>
        <ecNumber evidence="14">3.1.1.116</ecNumber>
    </recommendedName>
</protein>
<feature type="region of interest" description="Disordered" evidence="15">
    <location>
        <begin position="90"/>
        <end position="226"/>
    </location>
</feature>
<evidence type="ECO:0000256" key="6">
    <source>
        <dbReference type="ARBA" id="ARBA00022723"/>
    </source>
</evidence>
<feature type="compositionally biased region" description="Low complexity" evidence="15">
    <location>
        <begin position="96"/>
        <end position="119"/>
    </location>
</feature>
<keyword evidence="7" id="KW-0378">Hydrolase</keyword>
<keyword evidence="11" id="KW-0443">Lipid metabolism</keyword>
<keyword evidence="4" id="KW-0597">Phosphoprotein</keyword>
<evidence type="ECO:0000256" key="11">
    <source>
        <dbReference type="ARBA" id="ARBA00023098"/>
    </source>
</evidence>
<comment type="subcellular location">
    <subcellularLocation>
        <location evidence="2">Cell membrane</location>
        <topology evidence="2">Multi-pass membrane protein</topology>
    </subcellularLocation>
</comment>
<name>A0A836BXZ1_9CHLO</name>
<dbReference type="AlphaFoldDB" id="A0A836BXZ1"/>
<evidence type="ECO:0000256" key="7">
    <source>
        <dbReference type="ARBA" id="ARBA00022801"/>
    </source>
</evidence>
<keyword evidence="3" id="KW-1003">Cell membrane</keyword>
<proteinExistence type="predicted"/>
<dbReference type="InterPro" id="IPR029058">
    <property type="entry name" value="AB_hydrolase_fold"/>
</dbReference>
<feature type="region of interest" description="Disordered" evidence="15">
    <location>
        <begin position="807"/>
        <end position="832"/>
    </location>
</feature>
<dbReference type="PANTHER" id="PTHR45792:SF8">
    <property type="entry name" value="DIACYLGLYCEROL LIPASE-ALPHA"/>
    <property type="match status" value="1"/>
</dbReference>
<feature type="compositionally biased region" description="Polar residues" evidence="15">
    <location>
        <begin position="759"/>
        <end position="770"/>
    </location>
</feature>
<feature type="region of interest" description="Disordered" evidence="15">
    <location>
        <begin position="722"/>
        <end position="770"/>
    </location>
</feature>
<dbReference type="EC" id="3.1.1.116" evidence="14"/>
<dbReference type="PANTHER" id="PTHR45792">
    <property type="entry name" value="DIACYLGLYCEROL LIPASE HOMOLOG-RELATED"/>
    <property type="match status" value="1"/>
</dbReference>
<dbReference type="CDD" id="cd00519">
    <property type="entry name" value="Lipase_3"/>
    <property type="match status" value="1"/>
</dbReference>
<dbReference type="Pfam" id="PF01764">
    <property type="entry name" value="Lipase_3"/>
    <property type="match status" value="1"/>
</dbReference>
<evidence type="ECO:0000256" key="3">
    <source>
        <dbReference type="ARBA" id="ARBA00022475"/>
    </source>
</evidence>
<evidence type="ECO:0000256" key="14">
    <source>
        <dbReference type="ARBA" id="ARBA00026104"/>
    </source>
</evidence>
<evidence type="ECO:0000256" key="2">
    <source>
        <dbReference type="ARBA" id="ARBA00004651"/>
    </source>
</evidence>
<feature type="domain" description="Fungal lipase-type" evidence="16">
    <location>
        <begin position="384"/>
        <end position="552"/>
    </location>
</feature>
<evidence type="ECO:0000256" key="1">
    <source>
        <dbReference type="ARBA" id="ARBA00001913"/>
    </source>
</evidence>
<evidence type="ECO:0000256" key="10">
    <source>
        <dbReference type="ARBA" id="ARBA00022989"/>
    </source>
</evidence>
<feature type="compositionally biased region" description="Polar residues" evidence="15">
    <location>
        <begin position="180"/>
        <end position="194"/>
    </location>
</feature>
<keyword evidence="12" id="KW-0472">Membrane</keyword>
<reference evidence="17" key="1">
    <citation type="journal article" date="2020" name="bioRxiv">
        <title>Comparative genomics of Chlamydomonas.</title>
        <authorList>
            <person name="Craig R.J."/>
            <person name="Hasan A.R."/>
            <person name="Ness R.W."/>
            <person name="Keightley P.D."/>
        </authorList>
    </citation>
    <scope>NUCLEOTIDE SEQUENCE</scope>
    <source>
        <strain evidence="17">CCAP 11/70</strain>
    </source>
</reference>
<evidence type="ECO:0000313" key="17">
    <source>
        <dbReference type="EMBL" id="KAG2493286.1"/>
    </source>
</evidence>
<dbReference type="GO" id="GO:0016298">
    <property type="term" value="F:lipase activity"/>
    <property type="evidence" value="ECO:0007669"/>
    <property type="project" value="TreeGrafter"/>
</dbReference>
<dbReference type="GO" id="GO:0005886">
    <property type="term" value="C:plasma membrane"/>
    <property type="evidence" value="ECO:0007669"/>
    <property type="project" value="UniProtKB-SubCell"/>
</dbReference>
<comment type="caution">
    <text evidence="17">The sequence shown here is derived from an EMBL/GenBank/DDBJ whole genome shotgun (WGS) entry which is preliminary data.</text>
</comment>
<evidence type="ECO:0000313" key="18">
    <source>
        <dbReference type="Proteomes" id="UP000612055"/>
    </source>
</evidence>
<dbReference type="SUPFAM" id="SSF53474">
    <property type="entry name" value="alpha/beta-Hydrolases"/>
    <property type="match status" value="1"/>
</dbReference>
<organism evidence="17 18">
    <name type="scientific">Edaphochlamys debaryana</name>
    <dbReference type="NCBI Taxonomy" id="47281"/>
    <lineage>
        <taxon>Eukaryota</taxon>
        <taxon>Viridiplantae</taxon>
        <taxon>Chlorophyta</taxon>
        <taxon>core chlorophytes</taxon>
        <taxon>Chlorophyceae</taxon>
        <taxon>CS clade</taxon>
        <taxon>Chlamydomonadales</taxon>
        <taxon>Chlamydomonadales incertae sedis</taxon>
        <taxon>Edaphochlamys</taxon>
    </lineage>
</organism>
<keyword evidence="6" id="KW-0479">Metal-binding</keyword>
<comment type="cofactor">
    <cofactor evidence="1">
        <name>Ca(2+)</name>
        <dbReference type="ChEBI" id="CHEBI:29108"/>
    </cofactor>
</comment>
<keyword evidence="9" id="KW-0442">Lipid degradation</keyword>
<dbReference type="GO" id="GO:0046872">
    <property type="term" value="F:metal ion binding"/>
    <property type="evidence" value="ECO:0007669"/>
    <property type="project" value="UniProtKB-KW"/>
</dbReference>
<evidence type="ECO:0000256" key="9">
    <source>
        <dbReference type="ARBA" id="ARBA00022963"/>
    </source>
</evidence>
<keyword evidence="10" id="KW-1133">Transmembrane helix</keyword>
<dbReference type="InterPro" id="IPR052214">
    <property type="entry name" value="DAG_Lipase-Related"/>
</dbReference>
<dbReference type="Gene3D" id="3.40.50.1820">
    <property type="entry name" value="alpha/beta hydrolase"/>
    <property type="match status" value="1"/>
</dbReference>
<feature type="compositionally biased region" description="Low complexity" evidence="15">
    <location>
        <begin position="155"/>
        <end position="178"/>
    </location>
</feature>
<keyword evidence="18" id="KW-1185">Reference proteome</keyword>
<evidence type="ECO:0000256" key="8">
    <source>
        <dbReference type="ARBA" id="ARBA00022837"/>
    </source>
</evidence>
<evidence type="ECO:0000256" key="13">
    <source>
        <dbReference type="ARBA" id="ARBA00024531"/>
    </source>
</evidence>
<evidence type="ECO:0000256" key="12">
    <source>
        <dbReference type="ARBA" id="ARBA00023136"/>
    </source>
</evidence>
<feature type="compositionally biased region" description="Low complexity" evidence="15">
    <location>
        <begin position="807"/>
        <end position="816"/>
    </location>
</feature>
<feature type="compositionally biased region" description="Low complexity" evidence="15">
    <location>
        <begin position="128"/>
        <end position="144"/>
    </location>
</feature>